<dbReference type="Proteomes" id="UP000789706">
    <property type="component" value="Unassembled WGS sequence"/>
</dbReference>
<accession>A0A9N9AE54</accession>
<evidence type="ECO:0000259" key="9">
    <source>
        <dbReference type="Pfam" id="PF00925"/>
    </source>
</evidence>
<dbReference type="GO" id="GO:0009231">
    <property type="term" value="P:riboflavin biosynthetic process"/>
    <property type="evidence" value="ECO:0007669"/>
    <property type="project" value="UniProtKB-KW"/>
</dbReference>
<comment type="pathway">
    <text evidence="1">Cofactor biosynthesis; riboflavin biosynthesis.</text>
</comment>
<dbReference type="Gene3D" id="3.40.50.10990">
    <property type="entry name" value="GTP cyclohydrolase II"/>
    <property type="match status" value="1"/>
</dbReference>
<sequence>MGHQKTIFVQPAEVTTTIPLTSNVQSTTKVISKQLSLSKTNHTTKRSVTNGSIKKTFTNGLTTNHLIRLSHRTSEVHITPPTTPPTTRYSDTKIPLVVECQVRARIPTATGDMFLHLYKNNRDNKEHLAVVFGDDIRSTSLDISRPGEIEMDRILRGAYTGKLKPGQTSSSDGFKGNTTMISSDKLPPPLVRIHSECFTGEIVQSVRCDCGEQLKEAMELIRSEGRGVVIYLRQEGRGIGLADKLRAYNLQDLGYDTVSANVFLHHPPDLRTYDIANQILADLRLSNIRLLTNNPDKIEQVENGGIKVVERVPMVPLAWKVNHDSNHIINELDQYLKVKVERMRHLLNVPETLLN</sequence>
<keyword evidence="7" id="KW-0342">GTP-binding</keyword>
<evidence type="ECO:0000313" key="10">
    <source>
        <dbReference type="EMBL" id="CAG8527225.1"/>
    </source>
</evidence>
<evidence type="ECO:0000313" key="11">
    <source>
        <dbReference type="Proteomes" id="UP000789706"/>
    </source>
</evidence>
<dbReference type="SUPFAM" id="SSF142695">
    <property type="entry name" value="RibA-like"/>
    <property type="match status" value="1"/>
</dbReference>
<dbReference type="CDD" id="cd00641">
    <property type="entry name" value="GTP_cyclohydro2"/>
    <property type="match status" value="1"/>
</dbReference>
<comment type="catalytic activity">
    <reaction evidence="8">
        <text>GTP + 4 H2O = 2,5-diamino-6-hydroxy-4-(5-phosphoribosylamino)-pyrimidine + formate + 2 phosphate + 3 H(+)</text>
        <dbReference type="Rhea" id="RHEA:23704"/>
        <dbReference type="ChEBI" id="CHEBI:15377"/>
        <dbReference type="ChEBI" id="CHEBI:15378"/>
        <dbReference type="ChEBI" id="CHEBI:15740"/>
        <dbReference type="ChEBI" id="CHEBI:37565"/>
        <dbReference type="ChEBI" id="CHEBI:43474"/>
        <dbReference type="ChEBI" id="CHEBI:58614"/>
        <dbReference type="EC" id="3.5.4.25"/>
    </reaction>
</comment>
<evidence type="ECO:0000256" key="1">
    <source>
        <dbReference type="ARBA" id="ARBA00005104"/>
    </source>
</evidence>
<evidence type="ECO:0000256" key="2">
    <source>
        <dbReference type="ARBA" id="ARBA00008131"/>
    </source>
</evidence>
<dbReference type="NCBIfam" id="NF001591">
    <property type="entry name" value="PRK00393.1"/>
    <property type="match status" value="1"/>
</dbReference>
<keyword evidence="11" id="KW-1185">Reference proteome</keyword>
<dbReference type="NCBIfam" id="TIGR00505">
    <property type="entry name" value="ribA"/>
    <property type="match status" value="1"/>
</dbReference>
<keyword evidence="6" id="KW-0378">Hydrolase</keyword>
<dbReference type="GO" id="GO:0005525">
    <property type="term" value="F:GTP binding"/>
    <property type="evidence" value="ECO:0007669"/>
    <property type="project" value="UniProtKB-KW"/>
</dbReference>
<evidence type="ECO:0000256" key="8">
    <source>
        <dbReference type="ARBA" id="ARBA00049295"/>
    </source>
</evidence>
<dbReference type="PANTHER" id="PTHR21327:SF29">
    <property type="entry name" value="GTP CYCLOHYDROLASE-2"/>
    <property type="match status" value="1"/>
</dbReference>
<evidence type="ECO:0000256" key="7">
    <source>
        <dbReference type="ARBA" id="ARBA00023134"/>
    </source>
</evidence>
<feature type="domain" description="GTP cyclohydrolase II" evidence="9">
    <location>
        <begin position="184"/>
        <end position="313"/>
    </location>
</feature>
<keyword evidence="5" id="KW-0547">Nucleotide-binding</keyword>
<dbReference type="GO" id="GO:0003935">
    <property type="term" value="F:GTP cyclohydrolase II activity"/>
    <property type="evidence" value="ECO:0007669"/>
    <property type="project" value="UniProtKB-EC"/>
</dbReference>
<dbReference type="EC" id="3.5.4.25" evidence="3"/>
<dbReference type="EMBL" id="CAJVPK010000570">
    <property type="protein sequence ID" value="CAG8527225.1"/>
    <property type="molecule type" value="Genomic_DNA"/>
</dbReference>
<dbReference type="InterPro" id="IPR000926">
    <property type="entry name" value="RibA"/>
</dbReference>
<evidence type="ECO:0000256" key="4">
    <source>
        <dbReference type="ARBA" id="ARBA00022619"/>
    </source>
</evidence>
<keyword evidence="4" id="KW-0686">Riboflavin biosynthesis</keyword>
<name>A0A9N9AE54_9GLOM</name>
<organism evidence="10 11">
    <name type="scientific">Diversispora eburnea</name>
    <dbReference type="NCBI Taxonomy" id="1213867"/>
    <lineage>
        <taxon>Eukaryota</taxon>
        <taxon>Fungi</taxon>
        <taxon>Fungi incertae sedis</taxon>
        <taxon>Mucoromycota</taxon>
        <taxon>Glomeromycotina</taxon>
        <taxon>Glomeromycetes</taxon>
        <taxon>Diversisporales</taxon>
        <taxon>Diversisporaceae</taxon>
        <taxon>Diversispora</taxon>
    </lineage>
</organism>
<dbReference type="AlphaFoldDB" id="A0A9N9AE54"/>
<evidence type="ECO:0000256" key="5">
    <source>
        <dbReference type="ARBA" id="ARBA00022741"/>
    </source>
</evidence>
<comment type="similarity">
    <text evidence="2">Belongs to the GTP cyclohydrolase II family.</text>
</comment>
<gene>
    <name evidence="10" type="ORF">DEBURN_LOCUS5962</name>
</gene>
<reference evidence="10" key="1">
    <citation type="submission" date="2021-06" db="EMBL/GenBank/DDBJ databases">
        <authorList>
            <person name="Kallberg Y."/>
            <person name="Tangrot J."/>
            <person name="Rosling A."/>
        </authorList>
    </citation>
    <scope>NUCLEOTIDE SEQUENCE</scope>
    <source>
        <strain evidence="10">AZ414A</strain>
    </source>
</reference>
<dbReference type="Pfam" id="PF00925">
    <property type="entry name" value="GTP_cyclohydro2"/>
    <property type="match status" value="1"/>
</dbReference>
<comment type="caution">
    <text evidence="10">The sequence shown here is derived from an EMBL/GenBank/DDBJ whole genome shotgun (WGS) entry which is preliminary data.</text>
</comment>
<protein>
    <recommendedName>
        <fullName evidence="3">GTP cyclohydrolase II</fullName>
        <ecNumber evidence="3">3.5.4.25</ecNumber>
    </recommendedName>
</protein>
<evidence type="ECO:0000256" key="3">
    <source>
        <dbReference type="ARBA" id="ARBA00012762"/>
    </source>
</evidence>
<proteinExistence type="inferred from homology"/>
<dbReference type="InterPro" id="IPR036144">
    <property type="entry name" value="RibA-like_sf"/>
</dbReference>
<dbReference type="PANTHER" id="PTHR21327">
    <property type="entry name" value="GTP CYCLOHYDROLASE II-RELATED"/>
    <property type="match status" value="1"/>
</dbReference>
<evidence type="ECO:0000256" key="6">
    <source>
        <dbReference type="ARBA" id="ARBA00022801"/>
    </source>
</evidence>
<dbReference type="OrthoDB" id="5569761at2759"/>
<dbReference type="InterPro" id="IPR032677">
    <property type="entry name" value="GTP_cyclohydro_II"/>
</dbReference>